<keyword evidence="5" id="KW-1185">Reference proteome</keyword>
<name>A0A1M7SUW2_FERGO</name>
<dbReference type="InterPro" id="IPR023404">
    <property type="entry name" value="rSAM_horseshoe"/>
</dbReference>
<dbReference type="InterPro" id="IPR006638">
    <property type="entry name" value="Elp3/MiaA/NifB-like_rSAM"/>
</dbReference>
<dbReference type="PROSITE" id="PS51918">
    <property type="entry name" value="RADICAL_SAM"/>
    <property type="match status" value="1"/>
</dbReference>
<dbReference type="Proteomes" id="UP000184207">
    <property type="component" value="Unassembled WGS sequence"/>
</dbReference>
<sequence length="374" mass="43887">MCEDILLERVPNGLGVYIHIPFCKSRCIYCDFVSFVDKNYEEYTEYLLKEIDMYSEYLSTGISTIYIGGGTPSIFPLRNIAMIFEKLSKYLSLEEFTIEVNPDSLSEELAKGYRALGINRLSMGLQSADDIVLKKSGRLYDFETFLRKFDLARRYFDNINVDFIVGLPGESWKSIQENVRFINDFQPDHISIYMLEVHGENGNQILKRPDEQTFQRYEMFLDAVKNLGYERYEISNFALNGKYCLHNLKYWFNADYIGLGVAAGGHIGFIRYNNYESLSDYFIAISEKRLPRVYEVLNTPEREALETLFMSLRTKWGVDVNRLKEKTHIDISEIIDILKRRFDFFDGVKLSEKGMDFSNLFFVTMLNIWEEYFK</sequence>
<dbReference type="SUPFAM" id="SSF102114">
    <property type="entry name" value="Radical SAM enzymes"/>
    <property type="match status" value="1"/>
</dbReference>
<dbReference type="Gene3D" id="3.80.30.20">
    <property type="entry name" value="tm_1862 like domain"/>
    <property type="match status" value="1"/>
</dbReference>
<dbReference type="CDD" id="cd01335">
    <property type="entry name" value="Radical_SAM"/>
    <property type="match status" value="1"/>
</dbReference>
<dbReference type="GO" id="GO:0005737">
    <property type="term" value="C:cytoplasm"/>
    <property type="evidence" value="ECO:0007669"/>
    <property type="project" value="UniProtKB-SubCell"/>
</dbReference>
<dbReference type="GO" id="GO:0004109">
    <property type="term" value="F:coproporphyrinogen oxidase activity"/>
    <property type="evidence" value="ECO:0007669"/>
    <property type="project" value="InterPro"/>
</dbReference>
<dbReference type="SFLD" id="SFLDS00029">
    <property type="entry name" value="Radical_SAM"/>
    <property type="match status" value="1"/>
</dbReference>
<dbReference type="InterPro" id="IPR034505">
    <property type="entry name" value="Coproporphyrinogen-III_oxidase"/>
</dbReference>
<dbReference type="SFLD" id="SFLDG01065">
    <property type="entry name" value="anaerobic_coproporphyrinogen-I"/>
    <property type="match status" value="1"/>
</dbReference>
<evidence type="ECO:0000259" key="3">
    <source>
        <dbReference type="PROSITE" id="PS51918"/>
    </source>
</evidence>
<proteinExistence type="inferred from homology"/>
<comment type="function">
    <text evidence="2">Probably acts as a heme chaperone, transferring heme to an unknown acceptor. Binds one molecule of heme per monomer, possibly covalently. Binds 1 [4Fe-4S] cluster. The cluster is coordinated with 3 cysteines and an exchangeable S-adenosyl-L-methionine.</text>
</comment>
<accession>A0A1M7SUW2</accession>
<comment type="similarity">
    <text evidence="1">Belongs to the anaerobic coproporphyrinogen-III oxidase family. HemW subfamily.</text>
</comment>
<dbReference type="SFLD" id="SFLDG01082">
    <property type="entry name" value="B12-binding_domain_containing"/>
    <property type="match status" value="1"/>
</dbReference>
<gene>
    <name evidence="4" type="ORF">SAMN02745226_01262</name>
</gene>
<dbReference type="GO" id="GO:0006779">
    <property type="term" value="P:porphyrin-containing compound biosynthetic process"/>
    <property type="evidence" value="ECO:0007669"/>
    <property type="project" value="InterPro"/>
</dbReference>
<feature type="domain" description="Radical SAM core" evidence="3">
    <location>
        <begin position="8"/>
        <end position="230"/>
    </location>
</feature>
<comment type="subcellular location">
    <subcellularLocation>
        <location evidence="2">Cytoplasm</location>
    </subcellularLocation>
</comment>
<dbReference type="InterPro" id="IPR007197">
    <property type="entry name" value="rSAM"/>
</dbReference>
<reference evidence="5" key="1">
    <citation type="submission" date="2016-12" db="EMBL/GenBank/DDBJ databases">
        <authorList>
            <person name="Varghese N."/>
            <person name="Submissions S."/>
        </authorList>
    </citation>
    <scope>NUCLEOTIDE SEQUENCE [LARGE SCALE GENOMIC DNA]</scope>
    <source>
        <strain evidence="5">DSM 13020</strain>
    </source>
</reference>
<keyword evidence="2" id="KW-0411">Iron-sulfur</keyword>
<evidence type="ECO:0000256" key="2">
    <source>
        <dbReference type="RuleBase" id="RU364116"/>
    </source>
</evidence>
<keyword evidence="2" id="KW-0004">4Fe-4S</keyword>
<evidence type="ECO:0000256" key="1">
    <source>
        <dbReference type="ARBA" id="ARBA00006100"/>
    </source>
</evidence>
<dbReference type="RefSeq" id="WP_245789582.1">
    <property type="nucleotide sequence ID" value="NZ_FRDJ01000006.1"/>
</dbReference>
<dbReference type="SMART" id="SM00729">
    <property type="entry name" value="Elp3"/>
    <property type="match status" value="1"/>
</dbReference>
<keyword evidence="2" id="KW-0963">Cytoplasm</keyword>
<keyword evidence="2" id="KW-0949">S-adenosyl-L-methionine</keyword>
<dbReference type="InterPro" id="IPR004559">
    <property type="entry name" value="HemW-like"/>
</dbReference>
<evidence type="ECO:0000313" key="4">
    <source>
        <dbReference type="EMBL" id="SHN62262.1"/>
    </source>
</evidence>
<dbReference type="PANTHER" id="PTHR13932">
    <property type="entry name" value="COPROPORPHYRINIGEN III OXIDASE"/>
    <property type="match status" value="1"/>
</dbReference>
<dbReference type="STRING" id="1121883.SAMN02745226_01262"/>
<dbReference type="Pfam" id="PF04055">
    <property type="entry name" value="Radical_SAM"/>
    <property type="match status" value="1"/>
</dbReference>
<dbReference type="InterPro" id="IPR058240">
    <property type="entry name" value="rSAM_sf"/>
</dbReference>
<dbReference type="PANTHER" id="PTHR13932:SF5">
    <property type="entry name" value="RADICAL S-ADENOSYL METHIONINE DOMAIN-CONTAINING PROTEIN 1, MITOCHONDRIAL"/>
    <property type="match status" value="1"/>
</dbReference>
<dbReference type="GO" id="GO:0046872">
    <property type="term" value="F:metal ion binding"/>
    <property type="evidence" value="ECO:0007669"/>
    <property type="project" value="UniProtKB-UniRule"/>
</dbReference>
<dbReference type="AlphaFoldDB" id="A0A1M7SUW2"/>
<dbReference type="GO" id="GO:0051539">
    <property type="term" value="F:4 iron, 4 sulfur cluster binding"/>
    <property type="evidence" value="ECO:0007669"/>
    <property type="project" value="UniProtKB-UniRule"/>
</dbReference>
<keyword evidence="2" id="KW-0349">Heme</keyword>
<keyword evidence="2" id="KW-0408">Iron</keyword>
<dbReference type="NCBIfam" id="TIGR00539">
    <property type="entry name" value="hemN_rel"/>
    <property type="match status" value="1"/>
</dbReference>
<organism evidence="4 5">
    <name type="scientific">Fervidobacterium gondwanense DSM 13020</name>
    <dbReference type="NCBI Taxonomy" id="1121883"/>
    <lineage>
        <taxon>Bacteria</taxon>
        <taxon>Thermotogati</taxon>
        <taxon>Thermotogota</taxon>
        <taxon>Thermotogae</taxon>
        <taxon>Thermotogales</taxon>
        <taxon>Fervidobacteriaceae</taxon>
        <taxon>Fervidobacterium</taxon>
    </lineage>
</organism>
<evidence type="ECO:0000313" key="5">
    <source>
        <dbReference type="Proteomes" id="UP000184207"/>
    </source>
</evidence>
<dbReference type="SFLD" id="SFLDF00562">
    <property type="entry name" value="HemN-like__clustered_with_heat"/>
    <property type="match status" value="1"/>
</dbReference>
<dbReference type="EMBL" id="FRDJ01000006">
    <property type="protein sequence ID" value="SHN62262.1"/>
    <property type="molecule type" value="Genomic_DNA"/>
</dbReference>
<keyword evidence="2" id="KW-0143">Chaperone</keyword>
<protein>
    <recommendedName>
        <fullName evidence="2">Heme chaperone HemW</fullName>
    </recommendedName>
</protein>
<keyword evidence="2" id="KW-0479">Metal-binding</keyword>